<dbReference type="InterPro" id="IPR000535">
    <property type="entry name" value="MSP_dom"/>
</dbReference>
<dbReference type="PROSITE" id="PS50202">
    <property type="entry name" value="MSP"/>
    <property type="match status" value="1"/>
</dbReference>
<evidence type="ECO:0000256" key="2">
    <source>
        <dbReference type="PROSITE-ProRule" id="PRU10141"/>
    </source>
</evidence>
<accession>A0A835BC34</accession>
<dbReference type="AlphaFoldDB" id="A0A835BC34"/>
<dbReference type="PROSITE" id="PS50011">
    <property type="entry name" value="PROTEIN_KINASE_DOM"/>
    <property type="match status" value="1"/>
</dbReference>
<dbReference type="InterPro" id="IPR011009">
    <property type="entry name" value="Kinase-like_dom_sf"/>
</dbReference>
<dbReference type="InterPro" id="IPR015943">
    <property type="entry name" value="WD40/YVTN_repeat-like_dom_sf"/>
</dbReference>
<dbReference type="SUPFAM" id="SSF50978">
    <property type="entry name" value="WD40 repeat-like"/>
    <property type="match status" value="1"/>
</dbReference>
<keyword evidence="2" id="KW-0067">ATP-binding</keyword>
<dbReference type="Gene3D" id="3.30.200.20">
    <property type="entry name" value="Phosphorylase Kinase, domain 1"/>
    <property type="match status" value="1"/>
</dbReference>
<evidence type="ECO:0000259" key="4">
    <source>
        <dbReference type="PROSITE" id="PS50202"/>
    </source>
</evidence>
<sequence length="620" mass="70270">MVHASDISNTVTSLELNISIILHERIFVQSERTAGATTTTESKSSFPTLTPKIPFKLLKNITDGFSDDRLLGEGAFGTVYKGVCEDGQVIAVKILRHTLKHLPDDSKFEAEIHNLSKARHKNIVPFVGYCYETEEVHVEYQGRIVVAEQIYSALCFEYMQNGSLQKFMYGMALQLETLIFLKLKGYMPPEFIDLQIISKEFDIFSLGVIIVEALEKWRKRLKATLKVRSVKLYLQQVRKCLEIAVKCTDKDRRKRPIIGEIVRMLDETETLIRDARDLLDVYPTELCFPLRPKKHASCLLHLLNKDHDRVAFRLHSNSPKGYLTKLTLCGVVPPRCTYTLALTTSKQPLSDSDQAFVLQSISVGDQQERLLKDLNPSSASKGYSSLFENAKEVDRDEVQELTLKSVFASVAEDAPSKISSAKQNKVLPCLFTLCDICPCFHLPLRFFFLGLHRKLNQQGIEVITMTDARQVLSIEVHPKEQCYEESQDTTSFEAHSGRIMSLAVHTTDCYVLSSSYDDHLIKLWQWDEYWDFEQGWTCTRTFGGHSNRVSRVIFNPEESGSFTSASLDGTVKIWSLDSDVNSVTLDELWGGFLCADYFTGADRHHLFTGSKDGTAQVSHL</sequence>
<dbReference type="InterPro" id="IPR013783">
    <property type="entry name" value="Ig-like_fold"/>
</dbReference>
<dbReference type="SUPFAM" id="SSF56112">
    <property type="entry name" value="Protein kinase-like (PK-like)"/>
    <property type="match status" value="1"/>
</dbReference>
<gene>
    <name evidence="5" type="ORF">HU200_038215</name>
</gene>
<keyword evidence="2" id="KW-0547">Nucleotide-binding</keyword>
<feature type="binding site" evidence="2">
    <location>
        <position position="93"/>
    </location>
    <ligand>
        <name>ATP</name>
        <dbReference type="ChEBI" id="CHEBI:30616"/>
    </ligand>
</feature>
<dbReference type="GO" id="GO:0004672">
    <property type="term" value="F:protein kinase activity"/>
    <property type="evidence" value="ECO:0007669"/>
    <property type="project" value="InterPro"/>
</dbReference>
<evidence type="ECO:0000256" key="1">
    <source>
        <dbReference type="PROSITE-ProRule" id="PRU00221"/>
    </source>
</evidence>
<evidence type="ECO:0000259" key="3">
    <source>
        <dbReference type="PROSITE" id="PS50011"/>
    </source>
</evidence>
<dbReference type="OrthoDB" id="583570at2759"/>
<dbReference type="EMBL" id="JACEFO010001905">
    <property type="protein sequence ID" value="KAF8694471.1"/>
    <property type="molecule type" value="Genomic_DNA"/>
</dbReference>
<organism evidence="5 6">
    <name type="scientific">Digitaria exilis</name>
    <dbReference type="NCBI Taxonomy" id="1010633"/>
    <lineage>
        <taxon>Eukaryota</taxon>
        <taxon>Viridiplantae</taxon>
        <taxon>Streptophyta</taxon>
        <taxon>Embryophyta</taxon>
        <taxon>Tracheophyta</taxon>
        <taxon>Spermatophyta</taxon>
        <taxon>Magnoliopsida</taxon>
        <taxon>Liliopsida</taxon>
        <taxon>Poales</taxon>
        <taxon>Poaceae</taxon>
        <taxon>PACMAD clade</taxon>
        <taxon>Panicoideae</taxon>
        <taxon>Panicodae</taxon>
        <taxon>Paniceae</taxon>
        <taxon>Anthephorinae</taxon>
        <taxon>Digitaria</taxon>
    </lineage>
</organism>
<feature type="repeat" description="WD" evidence="1">
    <location>
        <begin position="542"/>
        <end position="584"/>
    </location>
</feature>
<dbReference type="Pfam" id="PF00635">
    <property type="entry name" value="Motile_Sperm"/>
    <property type="match status" value="1"/>
</dbReference>
<dbReference type="GO" id="GO:0005524">
    <property type="term" value="F:ATP binding"/>
    <property type="evidence" value="ECO:0007669"/>
    <property type="project" value="UniProtKB-UniRule"/>
</dbReference>
<evidence type="ECO:0000313" key="5">
    <source>
        <dbReference type="EMBL" id="KAF8694471.1"/>
    </source>
</evidence>
<evidence type="ECO:0000313" key="6">
    <source>
        <dbReference type="Proteomes" id="UP000636709"/>
    </source>
</evidence>
<dbReference type="SUPFAM" id="SSF49354">
    <property type="entry name" value="PapD-like"/>
    <property type="match status" value="1"/>
</dbReference>
<dbReference type="PROSITE" id="PS50294">
    <property type="entry name" value="WD_REPEATS_REGION"/>
    <property type="match status" value="1"/>
</dbReference>
<dbReference type="PROSITE" id="PS00107">
    <property type="entry name" value="PROTEIN_KINASE_ATP"/>
    <property type="match status" value="1"/>
</dbReference>
<reference evidence="5" key="1">
    <citation type="submission" date="2020-07" db="EMBL/GenBank/DDBJ databases">
        <title>Genome sequence and genetic diversity analysis of an under-domesticated orphan crop, white fonio (Digitaria exilis).</title>
        <authorList>
            <person name="Bennetzen J.L."/>
            <person name="Chen S."/>
            <person name="Ma X."/>
            <person name="Wang X."/>
            <person name="Yssel A.E.J."/>
            <person name="Chaluvadi S.R."/>
            <person name="Johnson M."/>
            <person name="Gangashetty P."/>
            <person name="Hamidou F."/>
            <person name="Sanogo M.D."/>
            <person name="Zwaenepoel A."/>
            <person name="Wallace J."/>
            <person name="Van De Peer Y."/>
            <person name="Van Deynze A."/>
        </authorList>
    </citation>
    <scope>NUCLEOTIDE SEQUENCE</scope>
    <source>
        <tissue evidence="5">Leaves</tissue>
    </source>
</reference>
<dbReference type="InterPro" id="IPR036322">
    <property type="entry name" value="WD40_repeat_dom_sf"/>
</dbReference>
<dbReference type="PANTHER" id="PTHR45707">
    <property type="entry name" value="C2 CALCIUM/LIPID-BINDING PLANT PHOSPHORIBOSYLTRANSFERASE FAMILY PROTEIN"/>
    <property type="match status" value="1"/>
</dbReference>
<feature type="domain" description="MSP" evidence="4">
    <location>
        <begin position="278"/>
        <end position="408"/>
    </location>
</feature>
<dbReference type="Gene3D" id="2.130.10.10">
    <property type="entry name" value="YVTN repeat-like/Quinoprotein amine dehydrogenase"/>
    <property type="match status" value="1"/>
</dbReference>
<keyword evidence="6" id="KW-1185">Reference proteome</keyword>
<dbReference type="InterPro" id="IPR001680">
    <property type="entry name" value="WD40_rpt"/>
</dbReference>
<comment type="caution">
    <text evidence="5">The sequence shown here is derived from an EMBL/GenBank/DDBJ whole genome shotgun (WGS) entry which is preliminary data.</text>
</comment>
<dbReference type="Pfam" id="PF00069">
    <property type="entry name" value="Pkinase"/>
    <property type="match status" value="1"/>
</dbReference>
<dbReference type="Proteomes" id="UP000636709">
    <property type="component" value="Unassembled WGS sequence"/>
</dbReference>
<dbReference type="InterPro" id="IPR017441">
    <property type="entry name" value="Protein_kinase_ATP_BS"/>
</dbReference>
<dbReference type="Gene3D" id="2.60.40.10">
    <property type="entry name" value="Immunoglobulins"/>
    <property type="match status" value="1"/>
</dbReference>
<dbReference type="InterPro" id="IPR000719">
    <property type="entry name" value="Prot_kinase_dom"/>
</dbReference>
<dbReference type="SMART" id="SM00320">
    <property type="entry name" value="WD40"/>
    <property type="match status" value="2"/>
</dbReference>
<name>A0A835BC34_9POAL</name>
<dbReference type="InterPro" id="IPR008962">
    <property type="entry name" value="PapD-like_sf"/>
</dbReference>
<keyword evidence="1" id="KW-0853">WD repeat</keyword>
<proteinExistence type="predicted"/>
<protein>
    <submittedName>
        <fullName evidence="5">Uncharacterized protein</fullName>
    </submittedName>
</protein>
<dbReference type="PANTHER" id="PTHR45707:SF76">
    <property type="entry name" value="PROTEIN KINASE DOMAIN-CONTAINING PROTEIN"/>
    <property type="match status" value="1"/>
</dbReference>
<dbReference type="PROSITE" id="PS50082">
    <property type="entry name" value="WD_REPEATS_2"/>
    <property type="match status" value="1"/>
</dbReference>
<dbReference type="Gene3D" id="1.10.510.10">
    <property type="entry name" value="Transferase(Phosphotransferase) domain 1"/>
    <property type="match status" value="1"/>
</dbReference>
<dbReference type="Pfam" id="PF00400">
    <property type="entry name" value="WD40"/>
    <property type="match status" value="2"/>
</dbReference>
<feature type="domain" description="Protein kinase" evidence="3">
    <location>
        <begin position="65"/>
        <end position="430"/>
    </location>
</feature>